<dbReference type="PANTHER" id="PTHR19229">
    <property type="entry name" value="ATP-BINDING CASSETTE TRANSPORTER SUBFAMILY A ABCA"/>
    <property type="match status" value="1"/>
</dbReference>
<feature type="domain" description="ABC transporter" evidence="11">
    <location>
        <begin position="1498"/>
        <end position="1736"/>
    </location>
</feature>
<feature type="transmembrane region" description="Helical" evidence="10">
    <location>
        <begin position="1407"/>
        <end position="1430"/>
    </location>
</feature>
<keyword evidence="7 12" id="KW-0067">ATP-binding</keyword>
<feature type="transmembrane region" description="Helical" evidence="10">
    <location>
        <begin position="1368"/>
        <end position="1387"/>
    </location>
</feature>
<keyword evidence="6" id="KW-0547">Nucleotide-binding</keyword>
<dbReference type="InterPro" id="IPR026082">
    <property type="entry name" value="ABCA"/>
</dbReference>
<feature type="transmembrane region" description="Helical" evidence="10">
    <location>
        <begin position="1307"/>
        <end position="1325"/>
    </location>
</feature>
<dbReference type="Pfam" id="PF00005">
    <property type="entry name" value="ABC_tran"/>
    <property type="match status" value="2"/>
</dbReference>
<dbReference type="SMART" id="SM00382">
    <property type="entry name" value="AAA"/>
    <property type="match status" value="2"/>
</dbReference>
<dbReference type="FunFam" id="3.40.50.300:FF:000904">
    <property type="entry name" value="ABC transporter A family member 1"/>
    <property type="match status" value="1"/>
</dbReference>
<feature type="transmembrane region" description="Helical" evidence="10">
    <location>
        <begin position="959"/>
        <end position="981"/>
    </location>
</feature>
<feature type="transmembrane region" description="Helical" evidence="10">
    <location>
        <begin position="329"/>
        <end position="348"/>
    </location>
</feature>
<proteinExistence type="inferred from homology"/>
<feature type="transmembrane region" description="Helical" evidence="10">
    <location>
        <begin position="1276"/>
        <end position="1295"/>
    </location>
</feature>
<evidence type="ECO:0000256" key="10">
    <source>
        <dbReference type="SAM" id="Phobius"/>
    </source>
</evidence>
<dbReference type="SUPFAM" id="SSF52540">
    <property type="entry name" value="P-loop containing nucleoside triphosphate hydrolases"/>
    <property type="match status" value="2"/>
</dbReference>
<evidence type="ECO:0000313" key="13">
    <source>
        <dbReference type="Proteomes" id="UP001237642"/>
    </source>
</evidence>
<dbReference type="InterPro" id="IPR056264">
    <property type="entry name" value="R2_ABCA1-4-like"/>
</dbReference>
<dbReference type="EMBL" id="JAUIZM010000009">
    <property type="protein sequence ID" value="KAK1366191.1"/>
    <property type="molecule type" value="Genomic_DNA"/>
</dbReference>
<dbReference type="PANTHER" id="PTHR19229:SF267">
    <property type="entry name" value="ABC TRANSPORTER A FAMILY MEMBER 1"/>
    <property type="match status" value="1"/>
</dbReference>
<keyword evidence="9 10" id="KW-0472">Membrane</keyword>
<organism evidence="12 13">
    <name type="scientific">Heracleum sosnowskyi</name>
    <dbReference type="NCBI Taxonomy" id="360622"/>
    <lineage>
        <taxon>Eukaryota</taxon>
        <taxon>Viridiplantae</taxon>
        <taxon>Streptophyta</taxon>
        <taxon>Embryophyta</taxon>
        <taxon>Tracheophyta</taxon>
        <taxon>Spermatophyta</taxon>
        <taxon>Magnoliopsida</taxon>
        <taxon>eudicotyledons</taxon>
        <taxon>Gunneridae</taxon>
        <taxon>Pentapetalae</taxon>
        <taxon>asterids</taxon>
        <taxon>campanulids</taxon>
        <taxon>Apiales</taxon>
        <taxon>Apiaceae</taxon>
        <taxon>Apioideae</taxon>
        <taxon>apioid superclade</taxon>
        <taxon>Tordylieae</taxon>
        <taxon>Tordyliinae</taxon>
        <taxon>Heracleum</taxon>
    </lineage>
</organism>
<dbReference type="GO" id="GO:0140359">
    <property type="term" value="F:ABC-type transporter activity"/>
    <property type="evidence" value="ECO:0007669"/>
    <property type="project" value="InterPro"/>
</dbReference>
<evidence type="ECO:0000256" key="4">
    <source>
        <dbReference type="ARBA" id="ARBA00022692"/>
    </source>
</evidence>
<feature type="transmembrane region" description="Helical" evidence="10">
    <location>
        <begin position="1219"/>
        <end position="1242"/>
    </location>
</feature>
<dbReference type="PROSITE" id="PS50893">
    <property type="entry name" value="ABC_TRANSPORTER_2"/>
    <property type="match status" value="2"/>
</dbReference>
<feature type="domain" description="ABC transporter" evidence="11">
    <location>
        <begin position="593"/>
        <end position="826"/>
    </location>
</feature>
<reference evidence="12" key="2">
    <citation type="submission" date="2023-05" db="EMBL/GenBank/DDBJ databases">
        <authorList>
            <person name="Schelkunov M.I."/>
        </authorList>
    </citation>
    <scope>NUCLEOTIDE SEQUENCE</scope>
    <source>
        <strain evidence="12">Hsosn_3</strain>
        <tissue evidence="12">Leaf</tissue>
    </source>
</reference>
<keyword evidence="13" id="KW-1185">Reference proteome</keyword>
<feature type="transmembrane region" description="Helical" evidence="10">
    <location>
        <begin position="1337"/>
        <end position="1356"/>
    </location>
</feature>
<accession>A0AAD8HGS1</accession>
<evidence type="ECO:0000256" key="3">
    <source>
        <dbReference type="ARBA" id="ARBA00022448"/>
    </source>
</evidence>
<dbReference type="Pfam" id="PF23321">
    <property type="entry name" value="R1_ABCA1"/>
    <property type="match status" value="1"/>
</dbReference>
<dbReference type="Proteomes" id="UP001237642">
    <property type="component" value="Unassembled WGS sequence"/>
</dbReference>
<feature type="transmembrane region" description="Helical" evidence="10">
    <location>
        <begin position="432"/>
        <end position="450"/>
    </location>
</feature>
<comment type="caution">
    <text evidence="12">The sequence shown here is derived from an EMBL/GenBank/DDBJ whole genome shotgun (WGS) entry which is preliminary data.</text>
</comment>
<dbReference type="InterPro" id="IPR017871">
    <property type="entry name" value="ABC_transporter-like_CS"/>
</dbReference>
<evidence type="ECO:0000256" key="8">
    <source>
        <dbReference type="ARBA" id="ARBA00022989"/>
    </source>
</evidence>
<comment type="subcellular location">
    <subcellularLocation>
        <location evidence="1">Membrane</location>
        <topology evidence="1">Multi-pass membrane protein</topology>
    </subcellularLocation>
</comment>
<keyword evidence="8 10" id="KW-1133">Transmembrane helix</keyword>
<evidence type="ECO:0000256" key="7">
    <source>
        <dbReference type="ARBA" id="ARBA00022840"/>
    </source>
</evidence>
<evidence type="ECO:0000256" key="6">
    <source>
        <dbReference type="ARBA" id="ARBA00022741"/>
    </source>
</evidence>
<dbReference type="InterPro" id="IPR013525">
    <property type="entry name" value="ABC2_TM"/>
</dbReference>
<evidence type="ECO:0000313" key="12">
    <source>
        <dbReference type="EMBL" id="KAK1366191.1"/>
    </source>
</evidence>
<keyword evidence="5" id="KW-0677">Repeat</keyword>
<comment type="similarity">
    <text evidence="2">Belongs to the ABC transporter superfamily. ABCA family. CPR flippase (TC 3.A.1.211) subfamily.</text>
</comment>
<keyword evidence="3" id="KW-0813">Transport</keyword>
<evidence type="ECO:0000256" key="1">
    <source>
        <dbReference type="ARBA" id="ARBA00004141"/>
    </source>
</evidence>
<dbReference type="Gene3D" id="3.40.50.300">
    <property type="entry name" value="P-loop containing nucleotide triphosphate hydrolases"/>
    <property type="match status" value="2"/>
</dbReference>
<keyword evidence="4 10" id="KW-0812">Transmembrane</keyword>
<dbReference type="Pfam" id="PF12698">
    <property type="entry name" value="ABC2_membrane_3"/>
    <property type="match status" value="2"/>
</dbReference>
<feature type="transmembrane region" description="Helical" evidence="10">
    <location>
        <begin position="499"/>
        <end position="523"/>
    </location>
</feature>
<gene>
    <name evidence="12" type="ORF">POM88_041752</name>
</gene>
<sequence>MKSPHNIQKSAQCKELRAWSDYNVCYCCLHSTPKGLQREKKMRSSGRQLKAMLRKNWLLKIRHPFVTFAEIILPTIIMLMLIAVRTQVDTQIHPAQSYIKKDLFIEVGKDDASPSFDQVLELLLAKGEFLAFAPNTTETRMMINILSFKFPLLKRVSKIYNDELELETYIRSDLYGAFDQVKSCWNPKIKGAIVFHDQGPQSFDYSIRLNHSWAFSGFPDVKSIMDTNGPYLNDLELGVNTLPIMQYSFSGFLTIQQLVDSFIIYAAQQSPTNSVSEDVKSPSLPSVTNSSLKLPWTRFSPSNIKLAPFPTREYTDDEFQSIIKTVMGVLYLLGFLYPISRLISYSVFEKEQKIKEGLYMMGLKGEIFHLSWFITYSFQFAISAGIITICTMGTLFKYSDKTLVFMYFFLFGLSAIMLSFLISTFFTRAKTAVAVGTLTFLGAFFPYYTVNDQTVPMIIKVLASLLSPTAFALGSINFADYERAHVGLRWSNMWRASSGVSFLVCLLMMLFDSFLYCAIGLYLDKVLYNENRPIYPWNFINCWNFRSKKIPVEHHASKGEISGELTKEDSSAGPAVEAISLEMKQQELDCRCIQIRNLHKVYSTKKGECHAVNSLHLTLYENQILALLGHNGAGKSTTISMIVGLLSPTSGDALVLGKNILTDMDEIRKNLGVCPQYDILFPELTVKEHLELFANIKGVQAGLLDNVVSGMVDEVGLADKLNIVVRALSGGMKRKLSLAIALIGDSKIIVLDEPTSGMDPYSMRMTWQLIKKIKKGRIILLTTHSMDEADVLGDRIAIMANGSLRCCGSSLFLKHQYGVGYTLTIVKTAPDASVAANIVYRHIPSATCVSEVGTEISFKLPLSSSHCYESMFREIEQCTRRSASQTTDCEDRQLSGIESYGISVTTLEEVFLKVAGCDFDEAECLEEPREIVLPDYAVSQARDDYAPKKRFYSRICGNYMKVVGFIFILSYRVCSLFVAAILSFMRFLSLHCCCSCMLTRSTFWKHSKALLIKRAISARRDRKTIVFQLLIPAIFLFFGLLFLKLKPHPDQQSVTLTTSHFNPLLSGGGGGGPIPFDLSWPISQEVAKFVKGGWIQKFENTTYRFPESEKVIADAIEAAGTTLGPVLLTMSEYLMSSLNLTYQSRYGAIVMDDLYDDGSLGYTILHNSTCQHAAPTYINLMNAAILRLATSKENMTIQTRNHPLPMTESQRVQHHDLDAFSAAIIVNIAFSFLPASFAVAIVKEREVKAKHQQLISGVSILSYWASTYVWDFISFLFPSSFAVLLFYIFGLEQFIGKYSFLPTVIMLLEYGLAISSSTYCLTFFFSEHSMAQNVVLLVHFFSGIILMVISFIMGVIETTASANSFLKNFFRLSPGFCFADGLASLALLRQDVKNETGAGVFDWNVSGASICYLAAEGIIYFLLTLGFELLPPQKVSSFAKECCKSIERLWRPTPQRHSEPLLRSSSENVNLDFDLHEDIDVQSERNRVLSGSVDKAILYLRNLRKVYPGGRHRGAKVAVHSLTFAVQEGECFGFLGTNGAGKTTTLSMLSGEESPTDGTAYIFGSDIRMNPKAARRHIGYCPQFDALLEFLTVQEHLELYARIKGVPDYDLANVVMDKLLEFDLLKQCNKPSFALSGGNKRKLSVAIAMIGDPPIVFLDEPSTGMDPIAKRFMWEVISRLSTRQGKTAVILTTHSMNEAQALCTRIGIMVGGRLRCIGSSQHLKTRFGNHLELEVKPTEVISTELEYMCQIIQERLFDLPSQRRGILGELEICIGGSDSLPSENASVAEIRLSAAMMVAIGHWLGNEERIQTLLSPSCGSDEISDEQLSEQLARDGGIPLPIFSEWWLTKEKFSVINSFLLSSFPGSTFQGCNGLSIKYQLPHGEDLLIADVFGHIERNRNRLGIADYSISQSTLETIFNHFAANSN</sequence>
<feature type="transmembrane region" description="Helical" evidence="10">
    <location>
        <begin position="368"/>
        <end position="392"/>
    </location>
</feature>
<feature type="transmembrane region" description="Helical" evidence="10">
    <location>
        <begin position="65"/>
        <end position="84"/>
    </location>
</feature>
<evidence type="ECO:0000259" key="11">
    <source>
        <dbReference type="PROSITE" id="PS50893"/>
    </source>
</evidence>
<reference evidence="12" key="1">
    <citation type="submission" date="2023-02" db="EMBL/GenBank/DDBJ databases">
        <title>Genome of toxic invasive species Heracleum sosnowskyi carries increased number of genes despite the absence of recent whole-genome duplications.</title>
        <authorList>
            <person name="Schelkunov M."/>
            <person name="Shtratnikova V."/>
            <person name="Makarenko M."/>
            <person name="Klepikova A."/>
            <person name="Omelchenko D."/>
            <person name="Novikova G."/>
            <person name="Obukhova E."/>
            <person name="Bogdanov V."/>
            <person name="Penin A."/>
            <person name="Logacheva M."/>
        </authorList>
    </citation>
    <scope>NUCLEOTIDE SEQUENCE</scope>
    <source>
        <strain evidence="12">Hsosn_3</strain>
        <tissue evidence="12">Leaf</tissue>
    </source>
</reference>
<dbReference type="GO" id="GO:0005524">
    <property type="term" value="F:ATP binding"/>
    <property type="evidence" value="ECO:0007669"/>
    <property type="project" value="UniProtKB-KW"/>
</dbReference>
<dbReference type="GO" id="GO:0005319">
    <property type="term" value="F:lipid transporter activity"/>
    <property type="evidence" value="ECO:0007669"/>
    <property type="project" value="TreeGrafter"/>
</dbReference>
<protein>
    <submittedName>
        <fullName evidence="12">ATP-binding cassette A1</fullName>
    </submittedName>
</protein>
<evidence type="ECO:0000256" key="9">
    <source>
        <dbReference type="ARBA" id="ARBA00023136"/>
    </source>
</evidence>
<evidence type="ECO:0000256" key="5">
    <source>
        <dbReference type="ARBA" id="ARBA00022737"/>
    </source>
</evidence>
<dbReference type="InterPro" id="IPR027417">
    <property type="entry name" value="P-loop_NTPase"/>
</dbReference>
<name>A0AAD8HGS1_9APIA</name>
<dbReference type="InterPro" id="IPR003439">
    <property type="entry name" value="ABC_transporter-like_ATP-bd"/>
</dbReference>
<evidence type="ECO:0000256" key="2">
    <source>
        <dbReference type="ARBA" id="ARBA00008526"/>
    </source>
</evidence>
<feature type="transmembrane region" description="Helical" evidence="10">
    <location>
        <begin position="404"/>
        <end position="426"/>
    </location>
</feature>
<dbReference type="PROSITE" id="PS00211">
    <property type="entry name" value="ABC_TRANSPORTER_1"/>
    <property type="match status" value="2"/>
</dbReference>
<dbReference type="GO" id="GO:0016020">
    <property type="term" value="C:membrane"/>
    <property type="evidence" value="ECO:0007669"/>
    <property type="project" value="UniProtKB-SubCell"/>
</dbReference>
<dbReference type="InterPro" id="IPR003593">
    <property type="entry name" value="AAA+_ATPase"/>
</dbReference>
<dbReference type="GO" id="GO:0016887">
    <property type="term" value="F:ATP hydrolysis activity"/>
    <property type="evidence" value="ECO:0007669"/>
    <property type="project" value="InterPro"/>
</dbReference>
<feature type="transmembrane region" description="Helical" evidence="10">
    <location>
        <begin position="457"/>
        <end position="479"/>
    </location>
</feature>
<feature type="transmembrane region" description="Helical" evidence="10">
    <location>
        <begin position="1025"/>
        <end position="1043"/>
    </location>
</feature>
<dbReference type="CDD" id="cd03263">
    <property type="entry name" value="ABC_subfamily_A"/>
    <property type="match status" value="2"/>
</dbReference>
<dbReference type="FunFam" id="3.40.50.300:FF:000298">
    <property type="entry name" value="ATP-binding cassette sub-family A member 12"/>
    <property type="match status" value="1"/>
</dbReference>